<dbReference type="GO" id="GO:0005615">
    <property type="term" value="C:extracellular space"/>
    <property type="evidence" value="ECO:0007669"/>
    <property type="project" value="TreeGrafter"/>
</dbReference>
<reference evidence="8" key="1">
    <citation type="journal article" date="2006" name="Science">
        <title>Ancient noncoding elements conserved in the human genome.</title>
        <authorList>
            <person name="Venkatesh B."/>
            <person name="Kirkness E.F."/>
            <person name="Loh Y.H."/>
            <person name="Halpern A.L."/>
            <person name="Lee A.P."/>
            <person name="Johnson J."/>
            <person name="Dandona N."/>
            <person name="Viswanathan L.D."/>
            <person name="Tay A."/>
            <person name="Venter J.C."/>
            <person name="Strausberg R.L."/>
            <person name="Brenner S."/>
        </authorList>
    </citation>
    <scope>NUCLEOTIDE SEQUENCE [LARGE SCALE GENOMIC DNA]</scope>
</reference>
<organism evidence="7 8">
    <name type="scientific">Callorhinchus milii</name>
    <name type="common">Ghost shark</name>
    <dbReference type="NCBI Taxonomy" id="7868"/>
    <lineage>
        <taxon>Eukaryota</taxon>
        <taxon>Metazoa</taxon>
        <taxon>Chordata</taxon>
        <taxon>Craniata</taxon>
        <taxon>Vertebrata</taxon>
        <taxon>Chondrichthyes</taxon>
        <taxon>Holocephali</taxon>
        <taxon>Chimaeriformes</taxon>
        <taxon>Callorhinchidae</taxon>
        <taxon>Callorhinchus</taxon>
    </lineage>
</organism>
<dbReference type="GO" id="GO:0031708">
    <property type="term" value="F:endothelin B receptor binding"/>
    <property type="evidence" value="ECO:0007669"/>
    <property type="project" value="TreeGrafter"/>
</dbReference>
<evidence type="ECO:0000256" key="4">
    <source>
        <dbReference type="ARBA" id="ARBA00022858"/>
    </source>
</evidence>
<name>A0A4W3HET7_CALMI</name>
<reference evidence="7" key="4">
    <citation type="submission" date="2025-08" db="UniProtKB">
        <authorList>
            <consortium name="Ensembl"/>
        </authorList>
    </citation>
    <scope>IDENTIFICATION</scope>
</reference>
<reference evidence="7" key="5">
    <citation type="submission" date="2025-09" db="UniProtKB">
        <authorList>
            <consortium name="Ensembl"/>
        </authorList>
    </citation>
    <scope>IDENTIFICATION</scope>
</reference>
<dbReference type="GeneTree" id="ENSGT00950000183053"/>
<evidence type="ECO:0000256" key="3">
    <source>
        <dbReference type="ARBA" id="ARBA00022525"/>
    </source>
</evidence>
<keyword evidence="8" id="KW-1185">Reference proteome</keyword>
<evidence type="ECO:0000256" key="5">
    <source>
        <dbReference type="ARBA" id="ARBA00023322"/>
    </source>
</evidence>
<accession>A0A4W3HET7</accession>
<dbReference type="SMART" id="SM00272">
    <property type="entry name" value="END"/>
    <property type="match status" value="2"/>
</dbReference>
<dbReference type="AlphaFoldDB" id="A0A4W3HET7"/>
<evidence type="ECO:0000256" key="2">
    <source>
        <dbReference type="ARBA" id="ARBA00010959"/>
    </source>
</evidence>
<evidence type="ECO:0000259" key="6">
    <source>
        <dbReference type="SMART" id="SM00272"/>
    </source>
</evidence>
<dbReference type="PROSITE" id="PS00270">
    <property type="entry name" value="ENDOTHELIN"/>
    <property type="match status" value="2"/>
</dbReference>
<reference evidence="8" key="3">
    <citation type="journal article" date="2014" name="Nature">
        <title>Elephant shark genome provides unique insights into gnathostome evolution.</title>
        <authorList>
            <consortium name="International Elephant Shark Genome Sequencing Consortium"/>
            <person name="Venkatesh B."/>
            <person name="Lee A.P."/>
            <person name="Ravi V."/>
            <person name="Maurya A.K."/>
            <person name="Lian M.M."/>
            <person name="Swann J.B."/>
            <person name="Ohta Y."/>
            <person name="Flajnik M.F."/>
            <person name="Sutoh Y."/>
            <person name="Kasahara M."/>
            <person name="Hoon S."/>
            <person name="Gangu V."/>
            <person name="Roy S.W."/>
            <person name="Irimia M."/>
            <person name="Korzh V."/>
            <person name="Kondrychyn I."/>
            <person name="Lim Z.W."/>
            <person name="Tay B.H."/>
            <person name="Tohari S."/>
            <person name="Kong K.W."/>
            <person name="Ho S."/>
            <person name="Lorente-Galdos B."/>
            <person name="Quilez J."/>
            <person name="Marques-Bonet T."/>
            <person name="Raney B.J."/>
            <person name="Ingham P.W."/>
            <person name="Tay A."/>
            <person name="Hillier L.W."/>
            <person name="Minx P."/>
            <person name="Boehm T."/>
            <person name="Wilson R.K."/>
            <person name="Brenner S."/>
            <person name="Warren W.C."/>
        </authorList>
    </citation>
    <scope>NUCLEOTIDE SEQUENCE [LARGE SCALE GENOMIC DNA]</scope>
</reference>
<dbReference type="Pfam" id="PF00322">
    <property type="entry name" value="Endothelin"/>
    <property type="match status" value="1"/>
</dbReference>
<sequence>LEKLGSFSLVQRRLRRERRCSCTNMQDTECVYFCHVGIVWVNTPGQVVPYGLGTPVGRRKRELSRCLCAKLRDPKCHRFCLTTVRGQRYVPRYHLSADNKLLFLLKAGSSPEDVHCREKQTIRHRKTSHSWSVAYLERHTARDITHPELPHTWRVTHLDLHHTVGQTRAVEALLQNAF</sequence>
<dbReference type="InterPro" id="IPR020475">
    <property type="entry name" value="Endothelin"/>
</dbReference>
<dbReference type="PANTHER" id="PTHR13874:SF12">
    <property type="entry name" value="ENDOTHELIN-3A"/>
    <property type="match status" value="1"/>
</dbReference>
<dbReference type="GO" id="GO:0003100">
    <property type="term" value="P:regulation of systemic arterial blood pressure by endothelin"/>
    <property type="evidence" value="ECO:0007669"/>
    <property type="project" value="TreeGrafter"/>
</dbReference>
<evidence type="ECO:0000313" key="8">
    <source>
        <dbReference type="Proteomes" id="UP000314986"/>
    </source>
</evidence>
<evidence type="ECO:0000313" key="7">
    <source>
        <dbReference type="Ensembl" id="ENSCMIP00000015473.1"/>
    </source>
</evidence>
<dbReference type="GO" id="GO:0019229">
    <property type="term" value="P:regulation of vasoconstriction"/>
    <property type="evidence" value="ECO:0007669"/>
    <property type="project" value="InterPro"/>
</dbReference>
<dbReference type="GO" id="GO:0005179">
    <property type="term" value="F:hormone activity"/>
    <property type="evidence" value="ECO:0007669"/>
    <property type="project" value="TreeGrafter"/>
</dbReference>
<proteinExistence type="inferred from homology"/>
<feature type="domain" description="Endothelin-like toxin" evidence="6">
    <location>
        <begin position="19"/>
        <end position="40"/>
    </location>
</feature>
<keyword evidence="5" id="KW-0839">Vasoconstrictor</keyword>
<evidence type="ECO:0000256" key="1">
    <source>
        <dbReference type="ARBA" id="ARBA00004613"/>
    </source>
</evidence>
<dbReference type="InParanoid" id="A0A4W3HET7"/>
<comment type="similarity">
    <text evidence="2">Belongs to the endothelin/sarafotoxin family.</text>
</comment>
<keyword evidence="4" id="KW-0838">Vasoactive</keyword>
<dbReference type="PRINTS" id="PR00365">
    <property type="entry name" value="ENDOTHELIN"/>
</dbReference>
<dbReference type="InterPro" id="IPR019764">
    <property type="entry name" value="Endothelin_toxin_CS"/>
</dbReference>
<feature type="domain" description="Endothelin-like toxin" evidence="6">
    <location>
        <begin position="65"/>
        <end position="86"/>
    </location>
</feature>
<dbReference type="PANTHER" id="PTHR13874">
    <property type="entry name" value="ENDOTHELIN"/>
    <property type="match status" value="1"/>
</dbReference>
<dbReference type="GO" id="GO:0006874">
    <property type="term" value="P:intracellular calcium ion homeostasis"/>
    <property type="evidence" value="ECO:0007669"/>
    <property type="project" value="TreeGrafter"/>
</dbReference>
<comment type="subcellular location">
    <subcellularLocation>
        <location evidence="1">Secreted</location>
    </subcellularLocation>
</comment>
<dbReference type="GO" id="GO:0014826">
    <property type="term" value="P:vein smooth muscle contraction"/>
    <property type="evidence" value="ECO:0007669"/>
    <property type="project" value="TreeGrafter"/>
</dbReference>
<reference evidence="8" key="2">
    <citation type="journal article" date="2007" name="PLoS Biol.">
        <title>Survey sequencing and comparative analysis of the elephant shark (Callorhinchus milii) genome.</title>
        <authorList>
            <person name="Venkatesh B."/>
            <person name="Kirkness E.F."/>
            <person name="Loh Y.H."/>
            <person name="Halpern A.L."/>
            <person name="Lee A.P."/>
            <person name="Johnson J."/>
            <person name="Dandona N."/>
            <person name="Viswanathan L.D."/>
            <person name="Tay A."/>
            <person name="Venter J.C."/>
            <person name="Strausberg R.L."/>
            <person name="Brenner S."/>
        </authorList>
    </citation>
    <scope>NUCLEOTIDE SEQUENCE [LARGE SCALE GENOMIC DNA]</scope>
</reference>
<protein>
    <recommendedName>
        <fullName evidence="6">Endothelin-like toxin domain-containing protein</fullName>
    </recommendedName>
</protein>
<dbReference type="InterPro" id="IPR001928">
    <property type="entry name" value="Endothln-like_toxin"/>
</dbReference>
<dbReference type="STRING" id="7868.ENSCMIP00000015473"/>
<keyword evidence="3" id="KW-0964">Secreted</keyword>
<dbReference type="Ensembl" id="ENSCMIT00000015792.1">
    <property type="protein sequence ID" value="ENSCMIP00000015473.1"/>
    <property type="gene ID" value="ENSCMIG00000007552.1"/>
</dbReference>
<dbReference type="Proteomes" id="UP000314986">
    <property type="component" value="Unassembled WGS sequence"/>
</dbReference>